<dbReference type="Pfam" id="PF05764">
    <property type="entry name" value="YL1"/>
    <property type="match status" value="1"/>
</dbReference>
<reference evidence="6" key="1">
    <citation type="submission" date="2020-12" db="UniProtKB">
        <authorList>
            <consortium name="WormBaseParasite"/>
        </authorList>
    </citation>
    <scope>IDENTIFICATION</scope>
    <source>
        <strain evidence="6">MHco3</strain>
    </source>
</reference>
<feature type="region of interest" description="Disordered" evidence="3">
    <location>
        <begin position="70"/>
        <end position="146"/>
    </location>
</feature>
<evidence type="ECO:0000256" key="2">
    <source>
        <dbReference type="ARBA" id="ARBA00020000"/>
    </source>
</evidence>
<evidence type="ECO:0000256" key="3">
    <source>
        <dbReference type="SAM" id="MobiDB-lite"/>
    </source>
</evidence>
<proteinExistence type="inferred from homology"/>
<keyword evidence="5" id="KW-1185">Reference proteome</keyword>
<dbReference type="AlphaFoldDB" id="A0A7I4XXE6"/>
<evidence type="ECO:0000313" key="6">
    <source>
        <dbReference type="WBParaSite" id="HCON_00025840-00001"/>
    </source>
</evidence>
<dbReference type="Proteomes" id="UP000025227">
    <property type="component" value="Unplaced"/>
</dbReference>
<dbReference type="OrthoDB" id="78296at2759"/>
<comment type="similarity">
    <text evidence="1">Belongs to the VPS72/YL1 family.</text>
</comment>
<evidence type="ECO:0000256" key="1">
    <source>
        <dbReference type="ARBA" id="ARBA00006832"/>
    </source>
</evidence>
<feature type="region of interest" description="Disordered" evidence="3">
    <location>
        <begin position="1"/>
        <end position="37"/>
    </location>
</feature>
<dbReference type="SMART" id="SM00993">
    <property type="entry name" value="YL1_C"/>
    <property type="match status" value="1"/>
</dbReference>
<dbReference type="InterPro" id="IPR013272">
    <property type="entry name" value="Vps72/YL1_C"/>
</dbReference>
<evidence type="ECO:0000259" key="4">
    <source>
        <dbReference type="SMART" id="SM00993"/>
    </source>
</evidence>
<feature type="compositionally biased region" description="Basic and acidic residues" evidence="3">
    <location>
        <begin position="128"/>
        <end position="142"/>
    </location>
</feature>
<dbReference type="PANTHER" id="PTHR13275">
    <property type="entry name" value="YL-1 PROTEIN TRANSCRIPTION FACTOR-LIKE 1"/>
    <property type="match status" value="1"/>
</dbReference>
<organism evidence="5 6">
    <name type="scientific">Haemonchus contortus</name>
    <name type="common">Barber pole worm</name>
    <dbReference type="NCBI Taxonomy" id="6289"/>
    <lineage>
        <taxon>Eukaryota</taxon>
        <taxon>Metazoa</taxon>
        <taxon>Ecdysozoa</taxon>
        <taxon>Nematoda</taxon>
        <taxon>Chromadorea</taxon>
        <taxon>Rhabditida</taxon>
        <taxon>Rhabditina</taxon>
        <taxon>Rhabditomorpha</taxon>
        <taxon>Strongyloidea</taxon>
        <taxon>Trichostrongylidae</taxon>
        <taxon>Haemonchus</taxon>
    </lineage>
</organism>
<protein>
    <recommendedName>
        <fullName evidence="2">Vacuolar protein sorting-associated protein 72 homolog</fullName>
    </recommendedName>
</protein>
<dbReference type="PANTHER" id="PTHR13275:SF4">
    <property type="entry name" value="VACUOLAR PROTEIN SORTING-ASSOCIATED PROTEIN 72 HOMOLOG"/>
    <property type="match status" value="1"/>
</dbReference>
<dbReference type="InterPro" id="IPR046757">
    <property type="entry name" value="YL1_N"/>
</dbReference>
<dbReference type="Pfam" id="PF08265">
    <property type="entry name" value="YL1_C"/>
    <property type="match status" value="1"/>
</dbReference>
<accession>A0A7I4XXE6</accession>
<sequence length="294" mass="33222">MSGGDGNITEEKPSDADSSSNSNENSDESESSDEEVKVELMVNARARRSTAGNKMSALIESTTQEDEFYKSAYGGGFNDDDTDDVFESPVHSDVDEVDSDFDKPEEEDEPISGDENEEKRTRRKGTKGYKEPSRGTRSDSSKNKAWAMARMAGKVVAANSVDAKTQAARLKEAEQTEKANIESLRKYEQFELERKKKREHAPTKRRVPPPYISIKDTLKETTVVVPDIKVFKRPDVKPSYVCAVTGQPARYRDPVTGLPYSTPFTFKIIRDKYHKYLKTIKDNPEVTEYMKQFE</sequence>
<evidence type="ECO:0000313" key="5">
    <source>
        <dbReference type="Proteomes" id="UP000025227"/>
    </source>
</evidence>
<feature type="domain" description="Vps72/YL1 C-terminal" evidence="4">
    <location>
        <begin position="240"/>
        <end position="269"/>
    </location>
</feature>
<name>A0A7I4XXE6_HAECO</name>
<dbReference type="GO" id="GO:0005634">
    <property type="term" value="C:nucleus"/>
    <property type="evidence" value="ECO:0007669"/>
    <property type="project" value="TreeGrafter"/>
</dbReference>
<dbReference type="OMA" id="LKSMPNH"/>
<feature type="compositionally biased region" description="Acidic residues" evidence="3">
    <location>
        <begin position="95"/>
        <end position="116"/>
    </location>
</feature>
<dbReference type="WBParaSite" id="HCON_00025840-00001">
    <property type="protein sequence ID" value="HCON_00025840-00001"/>
    <property type="gene ID" value="HCON_00025840"/>
</dbReference>